<name>A0A1I6IKB8_9EURY</name>
<organism evidence="1 2">
    <name type="scientific">Halogeometricum limi</name>
    <dbReference type="NCBI Taxonomy" id="555875"/>
    <lineage>
        <taxon>Archaea</taxon>
        <taxon>Methanobacteriati</taxon>
        <taxon>Methanobacteriota</taxon>
        <taxon>Stenosarchaea group</taxon>
        <taxon>Halobacteria</taxon>
        <taxon>Halobacteriales</taxon>
        <taxon>Haloferacaceae</taxon>
        <taxon>Halogeometricum</taxon>
    </lineage>
</organism>
<proteinExistence type="predicted"/>
<dbReference type="OrthoDB" id="337900at2157"/>
<dbReference type="AlphaFoldDB" id="A0A1I6IKB8"/>
<dbReference type="Gene3D" id="3.40.50.11440">
    <property type="match status" value="1"/>
</dbReference>
<dbReference type="Proteomes" id="UP000243250">
    <property type="component" value="Unassembled WGS sequence"/>
</dbReference>
<dbReference type="EMBL" id="FOYS01000006">
    <property type="protein sequence ID" value="SFR67121.1"/>
    <property type="molecule type" value="Genomic_DNA"/>
</dbReference>
<protein>
    <submittedName>
        <fullName evidence="1">Uncharacterized protein</fullName>
    </submittedName>
</protein>
<evidence type="ECO:0000313" key="2">
    <source>
        <dbReference type="Proteomes" id="UP000243250"/>
    </source>
</evidence>
<evidence type="ECO:0000313" key="1">
    <source>
        <dbReference type="EMBL" id="SFR67121.1"/>
    </source>
</evidence>
<sequence length="434" mass="44901">MEFPDAEAVSEILGDVAFPAFATVRQTPETERIADVPAAAREAVDSLPLDSLAMGASVAVGLGSRGITSVVPVASAVVTDLRARGFEPFVVPAMGSHGGATAEGQARTLDSLGLTETTLGCPIDARMETITVGESGRGVHLARSVAAADAFLVVNRVKPHTNFTGDVESGLCKMTAIGLGKRPGAAAVHERAADDGYVPAIVETMETIRAESPATFLGGVAVVENFTEETAQVAGVPADALPDAETRLLDAAREAMATLPFSDLDVLVVEEIGKDVSGTGMDTNVVGRYGVLGSDDPDAPRVDRIVALGLTEATHGNGHGIGLADLTTTDVVDSLDLSQMYANGLTSGSLSRDAIPVALPTAELALAAACTTAGRYDPETARIAWIRDTSHLGGLRVSEALAEEARERDGLAVDGSWRLAFEEGAATFERRETP</sequence>
<dbReference type="STRING" id="555875.SAMN04488124_3324"/>
<dbReference type="RefSeq" id="WP_089882995.1">
    <property type="nucleotide sequence ID" value="NZ_FOYS01000006.1"/>
</dbReference>
<keyword evidence="2" id="KW-1185">Reference proteome</keyword>
<reference evidence="2" key="1">
    <citation type="submission" date="2016-10" db="EMBL/GenBank/DDBJ databases">
        <authorList>
            <person name="Varghese N."/>
            <person name="Submissions S."/>
        </authorList>
    </citation>
    <scope>NUCLEOTIDE SEQUENCE [LARGE SCALE GENOMIC DNA]</scope>
    <source>
        <strain evidence="2">CGMCC 1.8711</strain>
    </source>
</reference>
<gene>
    <name evidence="1" type="ORF">SAMN04488124_3324</name>
</gene>
<accession>A0A1I6IKB8</accession>